<dbReference type="PANTHER" id="PTHR43477:SF1">
    <property type="entry name" value="DIHYDROANTICAPSIN 7-DEHYDROGENASE"/>
    <property type="match status" value="1"/>
</dbReference>
<dbReference type="CDD" id="cd11731">
    <property type="entry name" value="Lin1944_like_SDR_c"/>
    <property type="match status" value="1"/>
</dbReference>
<evidence type="ECO:0000313" key="3">
    <source>
        <dbReference type="EMBL" id="MET7000898.1"/>
    </source>
</evidence>
<gene>
    <name evidence="3" type="ORF">ABR189_26175</name>
</gene>
<dbReference type="EMBL" id="JBEXAC010000002">
    <property type="protein sequence ID" value="MET7000898.1"/>
    <property type="molecule type" value="Genomic_DNA"/>
</dbReference>
<dbReference type="SUPFAM" id="SSF51735">
    <property type="entry name" value="NAD(P)-binding Rossmann-fold domains"/>
    <property type="match status" value="1"/>
</dbReference>
<accession>A0ABV2TD03</accession>
<keyword evidence="4" id="KW-1185">Reference proteome</keyword>
<dbReference type="InterPro" id="IPR002347">
    <property type="entry name" value="SDR_fam"/>
</dbReference>
<protein>
    <submittedName>
        <fullName evidence="3">Short chain dehydrogenase</fullName>
    </submittedName>
</protein>
<keyword evidence="2" id="KW-0560">Oxidoreductase</keyword>
<dbReference type="Gene3D" id="3.40.50.720">
    <property type="entry name" value="NAD(P)-binding Rossmann-like Domain"/>
    <property type="match status" value="1"/>
</dbReference>
<evidence type="ECO:0000313" key="4">
    <source>
        <dbReference type="Proteomes" id="UP001549749"/>
    </source>
</evidence>
<dbReference type="Proteomes" id="UP001549749">
    <property type="component" value="Unassembled WGS sequence"/>
</dbReference>
<dbReference type="RefSeq" id="WP_354663451.1">
    <property type="nucleotide sequence ID" value="NZ_JBEXAC010000002.1"/>
</dbReference>
<dbReference type="PANTHER" id="PTHR43477">
    <property type="entry name" value="DIHYDROANTICAPSIN 7-DEHYDROGENASE"/>
    <property type="match status" value="1"/>
</dbReference>
<evidence type="ECO:0000256" key="2">
    <source>
        <dbReference type="ARBA" id="ARBA00023002"/>
    </source>
</evidence>
<evidence type="ECO:0000256" key="1">
    <source>
        <dbReference type="ARBA" id="ARBA00006484"/>
    </source>
</evidence>
<comment type="caution">
    <text evidence="3">The sequence shown here is derived from an EMBL/GenBank/DDBJ whole genome shotgun (WGS) entry which is preliminary data.</text>
</comment>
<reference evidence="3 4" key="1">
    <citation type="submission" date="2024-06" db="EMBL/GenBank/DDBJ databases">
        <title>Chitinophaga defluvii sp. nov., isolated from municipal sewage.</title>
        <authorList>
            <person name="Zhang L."/>
        </authorList>
    </citation>
    <scope>NUCLEOTIDE SEQUENCE [LARGE SCALE GENOMIC DNA]</scope>
    <source>
        <strain evidence="3 4">H8</strain>
    </source>
</reference>
<name>A0ABV2TD03_9BACT</name>
<comment type="similarity">
    <text evidence="1">Belongs to the short-chain dehydrogenases/reductases (SDR) family.</text>
</comment>
<organism evidence="3 4">
    <name type="scientific">Chitinophaga defluvii</name>
    <dbReference type="NCBI Taxonomy" id="3163343"/>
    <lineage>
        <taxon>Bacteria</taxon>
        <taxon>Pseudomonadati</taxon>
        <taxon>Bacteroidota</taxon>
        <taxon>Chitinophagia</taxon>
        <taxon>Chitinophagales</taxon>
        <taxon>Chitinophagaceae</taxon>
        <taxon>Chitinophaga</taxon>
    </lineage>
</organism>
<sequence>MKIIIVGATGTIGKVVAAELGKRHEIIGVSAHNSPVKVDITSAASIAAMFKAVGPFDALVSASGGGYWGSFEKMTEEDFYLGIKSKMMGQINLVLEGRKYIRPNGSFTLTTGILAEDPVKDSCNLAVVNAAVNAFAVSAAMELGNGVRINAVSPGVVEDSREKFGPIFPGHVPVSMERVVAGFVKSVEGMVTGQVIKVY</sequence>
<dbReference type="Pfam" id="PF13561">
    <property type="entry name" value="adh_short_C2"/>
    <property type="match status" value="1"/>
</dbReference>
<dbReference type="InterPro" id="IPR051122">
    <property type="entry name" value="SDR_DHRS6-like"/>
</dbReference>
<dbReference type="InterPro" id="IPR036291">
    <property type="entry name" value="NAD(P)-bd_dom_sf"/>
</dbReference>
<dbReference type="PRINTS" id="PR00081">
    <property type="entry name" value="GDHRDH"/>
</dbReference>
<proteinExistence type="inferred from homology"/>
<dbReference type="NCBIfam" id="NF005754">
    <property type="entry name" value="PRK07578.1"/>
    <property type="match status" value="1"/>
</dbReference>